<dbReference type="EMBL" id="HACG01038122">
    <property type="protein sequence ID" value="CEK84987.1"/>
    <property type="molecule type" value="Transcribed_RNA"/>
</dbReference>
<keyword evidence="2" id="KW-0804">Transcription</keyword>
<reference evidence="6" key="1">
    <citation type="submission" date="2014-12" db="EMBL/GenBank/DDBJ databases">
        <title>Insight into the proteome of Arion vulgaris.</title>
        <authorList>
            <person name="Aradska J."/>
            <person name="Bulat T."/>
            <person name="Smidak R."/>
            <person name="Sarate P."/>
            <person name="Gangsoo J."/>
            <person name="Sialana F."/>
            <person name="Bilban M."/>
            <person name="Lubec G."/>
        </authorList>
    </citation>
    <scope>NUCLEOTIDE SEQUENCE</scope>
    <source>
        <tissue evidence="6">Skin</tissue>
    </source>
</reference>
<dbReference type="EMBL" id="HACG01038123">
    <property type="protein sequence ID" value="CEK84988.1"/>
    <property type="molecule type" value="Transcribed_RNA"/>
</dbReference>
<dbReference type="AlphaFoldDB" id="A0A0B7AWJ3"/>
<evidence type="ECO:0000313" key="6">
    <source>
        <dbReference type="EMBL" id="CEK84987.1"/>
    </source>
</evidence>
<keyword evidence="1 2" id="KW-0539">Nucleus</keyword>
<dbReference type="Pfam" id="PF09606">
    <property type="entry name" value="Med15_N"/>
    <property type="match status" value="1"/>
</dbReference>
<gene>
    <name evidence="6" type="primary">ORF145590</name>
    <name evidence="2" type="synonym">MED15</name>
    <name evidence="5" type="synonym">ORF145589</name>
    <name evidence="7" type="synonym">ORF145591</name>
</gene>
<feature type="compositionally biased region" description="Polar residues" evidence="3">
    <location>
        <begin position="1"/>
        <end position="10"/>
    </location>
</feature>
<feature type="compositionally biased region" description="Basic and acidic residues" evidence="3">
    <location>
        <begin position="11"/>
        <end position="34"/>
    </location>
</feature>
<evidence type="ECO:0000313" key="5">
    <source>
        <dbReference type="EMBL" id="CEK84986.1"/>
    </source>
</evidence>
<dbReference type="GO" id="GO:0005634">
    <property type="term" value="C:nucleus"/>
    <property type="evidence" value="ECO:0007669"/>
    <property type="project" value="UniProtKB-SubCell"/>
</dbReference>
<comment type="function">
    <text evidence="2">Component of the Mediator complex, a coactivator involved in the regulated transcription of nearly all RNA polymerase II-dependent genes. Mediator functions as a bridge to convey information from gene-specific regulatory proteins to the basal RNA polymerase II transcription machinery. Mediator is recruited to promoters by direct interactions with regulatory proteins and serves as a scaffold for the assembly of a functional preinitiation complex with RNA polymerase II and the general transcription factors.</text>
</comment>
<keyword evidence="2" id="KW-0010">Activator</keyword>
<evidence type="ECO:0000256" key="3">
    <source>
        <dbReference type="SAM" id="MobiDB-lite"/>
    </source>
</evidence>
<dbReference type="InterPro" id="IPR036529">
    <property type="entry name" value="KIX_dom_sf"/>
</dbReference>
<protein>
    <recommendedName>
        <fullName evidence="2">Mediator of RNA polymerase II transcription subunit 15</fullName>
    </recommendedName>
    <alternativeName>
        <fullName evidence="2">Mediator complex subunit 15</fullName>
    </alternativeName>
</protein>
<feature type="region of interest" description="Disordered" evidence="3">
    <location>
        <begin position="93"/>
        <end position="116"/>
    </location>
</feature>
<dbReference type="EMBL" id="HACG01038121">
    <property type="protein sequence ID" value="CEK84986.1"/>
    <property type="molecule type" value="Transcribed_RNA"/>
</dbReference>
<accession>A0A0B7AWJ3</accession>
<organism evidence="6">
    <name type="scientific">Arion vulgaris</name>
    <dbReference type="NCBI Taxonomy" id="1028688"/>
    <lineage>
        <taxon>Eukaryota</taxon>
        <taxon>Metazoa</taxon>
        <taxon>Spiralia</taxon>
        <taxon>Lophotrochozoa</taxon>
        <taxon>Mollusca</taxon>
        <taxon>Gastropoda</taxon>
        <taxon>Heterobranchia</taxon>
        <taxon>Euthyneura</taxon>
        <taxon>Panpulmonata</taxon>
        <taxon>Eupulmonata</taxon>
        <taxon>Stylommatophora</taxon>
        <taxon>Helicina</taxon>
        <taxon>Arionoidea</taxon>
        <taxon>Arionidae</taxon>
        <taxon>Arion</taxon>
    </lineage>
</organism>
<evidence type="ECO:0000256" key="2">
    <source>
        <dbReference type="RuleBase" id="RU364148"/>
    </source>
</evidence>
<dbReference type="Gene3D" id="1.10.246.20">
    <property type="entry name" value="Coactivator CBP, KIX domain"/>
    <property type="match status" value="1"/>
</dbReference>
<feature type="region of interest" description="Disordered" evidence="3">
    <location>
        <begin position="1"/>
        <end position="34"/>
    </location>
</feature>
<evidence type="ECO:0000313" key="7">
    <source>
        <dbReference type="EMBL" id="CEK84988.1"/>
    </source>
</evidence>
<comment type="similarity">
    <text evidence="2">Belongs to the Mediator complex subunit 15 family.</text>
</comment>
<feature type="domain" description="Mediator of RNA polymerase II transcription subunit 15 N-terminal" evidence="4">
    <location>
        <begin position="27"/>
        <end position="96"/>
    </location>
</feature>
<comment type="subunit">
    <text evidence="2">Component of the Mediator complex.</text>
</comment>
<name>A0A0B7AWJ3_9EUPU</name>
<dbReference type="GO" id="GO:0003712">
    <property type="term" value="F:transcription coregulator activity"/>
    <property type="evidence" value="ECO:0007669"/>
    <property type="project" value="InterPro"/>
</dbReference>
<evidence type="ECO:0000259" key="4">
    <source>
        <dbReference type="Pfam" id="PF09606"/>
    </source>
</evidence>
<dbReference type="InterPro" id="IPR019087">
    <property type="entry name" value="Med15_N"/>
</dbReference>
<comment type="subcellular location">
    <subcellularLocation>
        <location evidence="2">Nucleus</location>
    </subcellularLocation>
</comment>
<evidence type="ECO:0000256" key="1">
    <source>
        <dbReference type="ARBA" id="ARBA00023242"/>
    </source>
</evidence>
<proteinExistence type="inferred from homology"/>
<sequence length="116" mass="13307">MASTDSSVDQPSREGEDIQKTEEAPESDDWKTEKYRNKVVELLQDQITKTESQVPKSATDLELFVFSKATSRKSYMDLVTRILMYIAEFNKKMEKKETEESKADTGENGEEKKVDS</sequence>
<keyword evidence="2" id="KW-0805">Transcription regulation</keyword>
<dbReference type="GO" id="GO:0006355">
    <property type="term" value="P:regulation of DNA-templated transcription"/>
    <property type="evidence" value="ECO:0007669"/>
    <property type="project" value="InterPro"/>
</dbReference>